<dbReference type="AlphaFoldDB" id="A0A835IZP5"/>
<dbReference type="OrthoDB" id="1863935at2759"/>
<name>A0A835IZP5_9MAGN</name>
<evidence type="ECO:0000259" key="1">
    <source>
        <dbReference type="Pfam" id="PF03478"/>
    </source>
</evidence>
<evidence type="ECO:0000313" key="3">
    <source>
        <dbReference type="Proteomes" id="UP000631114"/>
    </source>
</evidence>
<keyword evidence="3" id="KW-1185">Reference proteome</keyword>
<feature type="domain" description="KIB1-4 beta-propeller" evidence="1">
    <location>
        <begin position="7"/>
        <end position="172"/>
    </location>
</feature>
<comment type="caution">
    <text evidence="2">The sequence shown here is derived from an EMBL/GenBank/DDBJ whole genome shotgun (WGS) entry which is preliminary data.</text>
</comment>
<dbReference type="PANTHER" id="PTHR33127">
    <property type="entry name" value="TRANSMEMBRANE PROTEIN"/>
    <property type="match status" value="1"/>
</dbReference>
<dbReference type="InterPro" id="IPR005174">
    <property type="entry name" value="KIB1-4_b-propeller"/>
</dbReference>
<dbReference type="Proteomes" id="UP000631114">
    <property type="component" value="Unassembled WGS sequence"/>
</dbReference>
<dbReference type="SUPFAM" id="SSF50969">
    <property type="entry name" value="YVTN repeat-like/Quinoprotein amine dehydrogenase"/>
    <property type="match status" value="1"/>
</dbReference>
<gene>
    <name evidence="2" type="ORF">IFM89_038948</name>
</gene>
<reference evidence="2 3" key="1">
    <citation type="submission" date="2020-10" db="EMBL/GenBank/DDBJ databases">
        <title>The Coptis chinensis genome and diversification of protoberbering-type alkaloids.</title>
        <authorList>
            <person name="Wang B."/>
            <person name="Shu S."/>
            <person name="Song C."/>
            <person name="Liu Y."/>
        </authorList>
    </citation>
    <scope>NUCLEOTIDE SEQUENCE [LARGE SCALE GENOMIC DNA]</scope>
    <source>
        <strain evidence="2">HL-2020</strain>
        <tissue evidence="2">Leaf</tissue>
    </source>
</reference>
<sequence length="308" mass="35394">MLVSCATKEKSLLYSRIGDDQWVEKKFEYKKRICNRTVNLHYGRFDIISCQGKIYLFFSGGMAVIDVDDTFSMKIHIWCDTQKFSKFGCYRYTNYYVESCGEIFLVSALHLAHSSNIIKRFDVFKVDLSKKVLVNVDSLGDSIFLISHSSTASFSGSEFGMDGNCIYFSFPEQTSLYKYDIDNGTITNTLPCPSKVDHMAGPFWLVPDYNLREGVKRLTNVRLIEVIWSFFQVKKQLVKVEEAIDEVNNNNKKCKAPHEFIASHCNPVFYAGSFYTLSIDGRLGLFNPSEPEYKDVWKVLPMPVVVRF</sequence>
<protein>
    <recommendedName>
        <fullName evidence="1">KIB1-4 beta-propeller domain-containing protein</fullName>
    </recommendedName>
</protein>
<dbReference type="InterPro" id="IPR011044">
    <property type="entry name" value="Quino_amine_DH_bsu"/>
</dbReference>
<organism evidence="2 3">
    <name type="scientific">Coptis chinensis</name>
    <dbReference type="NCBI Taxonomy" id="261450"/>
    <lineage>
        <taxon>Eukaryota</taxon>
        <taxon>Viridiplantae</taxon>
        <taxon>Streptophyta</taxon>
        <taxon>Embryophyta</taxon>
        <taxon>Tracheophyta</taxon>
        <taxon>Spermatophyta</taxon>
        <taxon>Magnoliopsida</taxon>
        <taxon>Ranunculales</taxon>
        <taxon>Ranunculaceae</taxon>
        <taxon>Coptidoideae</taxon>
        <taxon>Coptis</taxon>
    </lineage>
</organism>
<dbReference type="Pfam" id="PF03478">
    <property type="entry name" value="Beta-prop_KIB1-4"/>
    <property type="match status" value="1"/>
</dbReference>
<evidence type="ECO:0000313" key="2">
    <source>
        <dbReference type="EMBL" id="KAF9626730.1"/>
    </source>
</evidence>
<accession>A0A835IZP5</accession>
<dbReference type="EMBL" id="JADFTS010000001">
    <property type="protein sequence ID" value="KAF9626730.1"/>
    <property type="molecule type" value="Genomic_DNA"/>
</dbReference>
<proteinExistence type="predicted"/>
<dbReference type="PANTHER" id="PTHR33127:SF5">
    <property type="entry name" value="TRANSMEMBRANE PROTEIN"/>
    <property type="match status" value="1"/>
</dbReference>